<dbReference type="Proteomes" id="UP001597460">
    <property type="component" value="Unassembled WGS sequence"/>
</dbReference>
<sequence length="99" mass="11209">MDTSIYKNILVILSAALFMTFSMMHEFDWLIPSSPVPVASALSPVPTPDIVEEPGTEDEIEHEESFYIRNYTDIKYHKGLQSKLELRVAQVLSPPPDMV</sequence>
<evidence type="ECO:0000313" key="1">
    <source>
        <dbReference type="EMBL" id="MFD2531534.1"/>
    </source>
</evidence>
<name>A0ABW5JHJ4_9BACT</name>
<gene>
    <name evidence="1" type="ORF">ACFSVN_03655</name>
</gene>
<evidence type="ECO:0000313" key="2">
    <source>
        <dbReference type="Proteomes" id="UP001597460"/>
    </source>
</evidence>
<dbReference type="RefSeq" id="WP_390298760.1">
    <property type="nucleotide sequence ID" value="NZ_JBHULI010000003.1"/>
</dbReference>
<dbReference type="EMBL" id="JBHULI010000003">
    <property type="protein sequence ID" value="MFD2531534.1"/>
    <property type="molecule type" value="Genomic_DNA"/>
</dbReference>
<proteinExistence type="predicted"/>
<reference evidence="2" key="1">
    <citation type="journal article" date="2019" name="Int. J. Syst. Evol. Microbiol.">
        <title>The Global Catalogue of Microorganisms (GCM) 10K type strain sequencing project: providing services to taxonomists for standard genome sequencing and annotation.</title>
        <authorList>
            <consortium name="The Broad Institute Genomics Platform"/>
            <consortium name="The Broad Institute Genome Sequencing Center for Infectious Disease"/>
            <person name="Wu L."/>
            <person name="Ma J."/>
        </authorList>
    </citation>
    <scope>NUCLEOTIDE SEQUENCE [LARGE SCALE GENOMIC DNA]</scope>
    <source>
        <strain evidence="2">KCTC 52042</strain>
    </source>
</reference>
<accession>A0ABW5JHJ4</accession>
<organism evidence="1 2">
    <name type="scientific">Gracilimonas halophila</name>
    <dbReference type="NCBI Taxonomy" id="1834464"/>
    <lineage>
        <taxon>Bacteria</taxon>
        <taxon>Pseudomonadati</taxon>
        <taxon>Balneolota</taxon>
        <taxon>Balneolia</taxon>
        <taxon>Balneolales</taxon>
        <taxon>Balneolaceae</taxon>
        <taxon>Gracilimonas</taxon>
    </lineage>
</organism>
<comment type="caution">
    <text evidence="1">The sequence shown here is derived from an EMBL/GenBank/DDBJ whole genome shotgun (WGS) entry which is preliminary data.</text>
</comment>
<keyword evidence="2" id="KW-1185">Reference proteome</keyword>
<protein>
    <submittedName>
        <fullName evidence="1">Uncharacterized protein</fullName>
    </submittedName>
</protein>